<accession>A0A7U4DMX1</accession>
<dbReference type="Proteomes" id="UP000006365">
    <property type="component" value="Chromosome"/>
</dbReference>
<name>A0A7U4DMX1_DESPD</name>
<sequence>MAGLIPNEVVGAVIEGGKTPKATREKLARAMGITEPMLH</sequence>
<gene>
    <name evidence="1" type="ordered locus">Despr_0218</name>
</gene>
<evidence type="ECO:0000313" key="1">
    <source>
        <dbReference type="EMBL" id="ADW16406.1"/>
    </source>
</evidence>
<proteinExistence type="predicted"/>
<keyword evidence="2" id="KW-1185">Reference proteome</keyword>
<dbReference type="KEGG" id="dpr:Despr_0218"/>
<evidence type="ECO:0000313" key="2">
    <source>
        <dbReference type="Proteomes" id="UP000006365"/>
    </source>
</evidence>
<reference evidence="1 2" key="1">
    <citation type="journal article" date="2011" name="Stand. Genomic Sci.">
        <title>Complete genome sequence of Desulfobulbus propionicus type strain (1pr3).</title>
        <authorList>
            <person name="Pagani I."/>
            <person name="Lapidus A."/>
            <person name="Nolan M."/>
            <person name="Lucas S."/>
            <person name="Hammon N."/>
            <person name="Deshpande S."/>
            <person name="Cheng J.F."/>
            <person name="Chertkov O."/>
            <person name="Davenport K."/>
            <person name="Tapia R."/>
            <person name="Han C."/>
            <person name="Goodwin L."/>
            <person name="Pitluck S."/>
            <person name="Liolios K."/>
            <person name="Mavromatis K."/>
            <person name="Ivanova N."/>
            <person name="Mikhailova N."/>
            <person name="Pati A."/>
            <person name="Chen A."/>
            <person name="Palaniappan K."/>
            <person name="Land M."/>
            <person name="Hauser L."/>
            <person name="Chang Y.J."/>
            <person name="Jeffries C.D."/>
            <person name="Detter J.C."/>
            <person name="Brambilla E."/>
            <person name="Kannan K.P."/>
            <person name="Djao O.D."/>
            <person name="Rohde M."/>
            <person name="Pukall R."/>
            <person name="Spring S."/>
            <person name="Goker M."/>
            <person name="Sikorski J."/>
            <person name="Woyke T."/>
            <person name="Bristow J."/>
            <person name="Eisen J.A."/>
            <person name="Markowitz V."/>
            <person name="Hugenholtz P."/>
            <person name="Kyrpides N.C."/>
            <person name="Klenk H.P."/>
        </authorList>
    </citation>
    <scope>NUCLEOTIDE SEQUENCE [LARGE SCALE GENOMIC DNA]</scope>
    <source>
        <strain evidence="2">ATCC 33891 / DSM 2032 / 1pr3</strain>
    </source>
</reference>
<protein>
    <submittedName>
        <fullName evidence="1">Uncharacterized protein</fullName>
    </submittedName>
</protein>
<dbReference type="AlphaFoldDB" id="A0A7U4DMX1"/>
<organism evidence="1 2">
    <name type="scientific">Desulfobulbus propionicus (strain ATCC 33891 / DSM 2032 / VKM B-1956 / 1pr3)</name>
    <dbReference type="NCBI Taxonomy" id="577650"/>
    <lineage>
        <taxon>Bacteria</taxon>
        <taxon>Pseudomonadati</taxon>
        <taxon>Thermodesulfobacteriota</taxon>
        <taxon>Desulfobulbia</taxon>
        <taxon>Desulfobulbales</taxon>
        <taxon>Desulfobulbaceae</taxon>
        <taxon>Desulfobulbus</taxon>
    </lineage>
</organism>
<dbReference type="EMBL" id="CP002364">
    <property type="protein sequence ID" value="ADW16406.1"/>
    <property type="molecule type" value="Genomic_DNA"/>
</dbReference>